<sequence>RFGKSPYHAPHDVHLDTGDLNTMEDFTFSVFDYDVSIVHIRESPYSTFGYYENLPKLLQDSSLTLEHGHSVICLPHSRNFVSERDEKGMSAYEWLEHLGIELRDNEGEAIKPSGAGRAQVVQEYLKYAPRYYQIVTKPPSTSRNRLAVVDDTEIVVGLEHQVGKGTLVILPPPTLDKKVYHSVITQLIGVARHYYDRSQRHIAIGDAPDWLSNYLVPRAKALDDEITKLANEKGKYDKLAYVLYGTGDELATSVTLLLNELGLDVQPQPPGANIDLKVRHPRLNIGFAVEVTGTKDLIHKDSNKVAQAWQYLNERAGTPDENDRLVIVANSQYHLDPKQRNQEGYTPNIVKLLGNNEVLMITTSQLYEQWKAVHEGHRSSDDIVRELHSSSGLFRKPSLP</sequence>
<evidence type="ECO:0000313" key="1">
    <source>
        <dbReference type="EMBL" id="GAH95488.1"/>
    </source>
</evidence>
<gene>
    <name evidence="1" type="ORF">S06H3_04045</name>
</gene>
<protein>
    <submittedName>
        <fullName evidence="1">Uncharacterized protein</fullName>
    </submittedName>
</protein>
<reference evidence="1" key="1">
    <citation type="journal article" date="2014" name="Front. Microbiol.">
        <title>High frequency of phylogenetically diverse reductive dehalogenase-homologous genes in deep subseafloor sedimentary metagenomes.</title>
        <authorList>
            <person name="Kawai M."/>
            <person name="Futagami T."/>
            <person name="Toyoda A."/>
            <person name="Takaki Y."/>
            <person name="Nishi S."/>
            <person name="Hori S."/>
            <person name="Arai W."/>
            <person name="Tsubouchi T."/>
            <person name="Morono Y."/>
            <person name="Uchiyama I."/>
            <person name="Ito T."/>
            <person name="Fujiyama A."/>
            <person name="Inagaki F."/>
            <person name="Takami H."/>
        </authorList>
    </citation>
    <scope>NUCLEOTIDE SEQUENCE</scope>
    <source>
        <strain evidence="1">Expedition CK06-06</strain>
    </source>
</reference>
<dbReference type="AlphaFoldDB" id="X1LN03"/>
<dbReference type="EMBL" id="BARV01001378">
    <property type="protein sequence ID" value="GAH95488.1"/>
    <property type="molecule type" value="Genomic_DNA"/>
</dbReference>
<accession>X1LN03</accession>
<proteinExistence type="predicted"/>
<feature type="non-terminal residue" evidence="1">
    <location>
        <position position="1"/>
    </location>
</feature>
<comment type="caution">
    <text evidence="1">The sequence shown here is derived from an EMBL/GenBank/DDBJ whole genome shotgun (WGS) entry which is preliminary data.</text>
</comment>
<organism evidence="1">
    <name type="scientific">marine sediment metagenome</name>
    <dbReference type="NCBI Taxonomy" id="412755"/>
    <lineage>
        <taxon>unclassified sequences</taxon>
        <taxon>metagenomes</taxon>
        <taxon>ecological metagenomes</taxon>
    </lineage>
</organism>
<name>X1LN03_9ZZZZ</name>